<dbReference type="SMART" id="SM00701">
    <property type="entry name" value="PGRP"/>
    <property type="match status" value="1"/>
</dbReference>
<dbReference type="EMBL" id="JBJQND010000001">
    <property type="protein sequence ID" value="KAL3891998.1"/>
    <property type="molecule type" value="Genomic_DNA"/>
</dbReference>
<dbReference type="InterPro" id="IPR015510">
    <property type="entry name" value="PGRP"/>
</dbReference>
<dbReference type="Pfam" id="PF01510">
    <property type="entry name" value="Amidase_2"/>
    <property type="match status" value="1"/>
</dbReference>
<dbReference type="Proteomes" id="UP001634394">
    <property type="component" value="Unassembled WGS sequence"/>
</dbReference>
<dbReference type="GO" id="GO:0002376">
    <property type="term" value="P:immune system process"/>
    <property type="evidence" value="ECO:0007669"/>
    <property type="project" value="UniProtKB-KW"/>
</dbReference>
<evidence type="ECO:0000256" key="1">
    <source>
        <dbReference type="ARBA" id="ARBA00007553"/>
    </source>
</evidence>
<name>A0ABD3Y359_SINWO</name>
<protein>
    <recommendedName>
        <fullName evidence="3">Peptidoglycan recognition protein family domain-containing protein</fullName>
    </recommendedName>
</protein>
<dbReference type="PANTHER" id="PTHR11022">
    <property type="entry name" value="PEPTIDOGLYCAN RECOGNITION PROTEIN"/>
    <property type="match status" value="1"/>
</dbReference>
<evidence type="ECO:0000256" key="2">
    <source>
        <dbReference type="ARBA" id="ARBA00022859"/>
    </source>
</evidence>
<dbReference type="InterPro" id="IPR002502">
    <property type="entry name" value="Amidase_domain"/>
</dbReference>
<organism evidence="4 5">
    <name type="scientific">Sinanodonta woodiana</name>
    <name type="common">Chinese pond mussel</name>
    <name type="synonym">Anodonta woodiana</name>
    <dbReference type="NCBI Taxonomy" id="1069815"/>
    <lineage>
        <taxon>Eukaryota</taxon>
        <taxon>Metazoa</taxon>
        <taxon>Spiralia</taxon>
        <taxon>Lophotrochozoa</taxon>
        <taxon>Mollusca</taxon>
        <taxon>Bivalvia</taxon>
        <taxon>Autobranchia</taxon>
        <taxon>Heteroconchia</taxon>
        <taxon>Palaeoheterodonta</taxon>
        <taxon>Unionida</taxon>
        <taxon>Unionoidea</taxon>
        <taxon>Unionidae</taxon>
        <taxon>Unioninae</taxon>
        <taxon>Sinanodonta</taxon>
    </lineage>
</organism>
<dbReference type="AlphaFoldDB" id="A0ABD3Y359"/>
<dbReference type="Gene3D" id="3.40.80.10">
    <property type="entry name" value="Peptidoglycan recognition protein-like"/>
    <property type="match status" value="1"/>
</dbReference>
<evidence type="ECO:0000313" key="4">
    <source>
        <dbReference type="EMBL" id="KAL3891998.1"/>
    </source>
</evidence>
<sequence>MARCFSSQECILELRRIQNLHMDTNGWDDIGYSFLVGDDGMAYEARGWNRVGAHTRGWNSKSVSIAVMGNFNEVLPSDEALNAIDSLISCGISTLNVLTNYTLYGHRAASKHFDSPGHKLNDLIQTWPHHANISA</sequence>
<dbReference type="SUPFAM" id="SSF55846">
    <property type="entry name" value="N-acetylmuramoyl-L-alanine amidase-like"/>
    <property type="match status" value="1"/>
</dbReference>
<gene>
    <name evidence="4" type="ORF">ACJMK2_004238</name>
</gene>
<dbReference type="PANTHER" id="PTHR11022:SF41">
    <property type="entry name" value="PEPTIDOGLYCAN-RECOGNITION PROTEIN LC-RELATED"/>
    <property type="match status" value="1"/>
</dbReference>
<keyword evidence="5" id="KW-1185">Reference proteome</keyword>
<comment type="caution">
    <text evidence="4">The sequence shown here is derived from an EMBL/GenBank/DDBJ whole genome shotgun (WGS) entry which is preliminary data.</text>
</comment>
<reference evidence="4 5" key="1">
    <citation type="submission" date="2024-11" db="EMBL/GenBank/DDBJ databases">
        <title>Chromosome-level genome assembly of the freshwater bivalve Anodonta woodiana.</title>
        <authorList>
            <person name="Chen X."/>
        </authorList>
    </citation>
    <scope>NUCLEOTIDE SEQUENCE [LARGE SCALE GENOMIC DNA]</scope>
    <source>
        <strain evidence="4">MN2024</strain>
        <tissue evidence="4">Gills</tissue>
    </source>
</reference>
<keyword evidence="2" id="KW-0391">Immunity</keyword>
<evidence type="ECO:0000259" key="3">
    <source>
        <dbReference type="SMART" id="SM00701"/>
    </source>
</evidence>
<accession>A0ABD3Y359</accession>
<dbReference type="InterPro" id="IPR036505">
    <property type="entry name" value="Amidase/PGRP_sf"/>
</dbReference>
<proteinExistence type="inferred from homology"/>
<comment type="similarity">
    <text evidence="1">Belongs to the N-acetylmuramoyl-L-alanine amidase 2 family.</text>
</comment>
<dbReference type="FunFam" id="3.40.80.10:FF:000001">
    <property type="entry name" value="Peptidoglycan recognition protein 1"/>
    <property type="match status" value="1"/>
</dbReference>
<dbReference type="CDD" id="cd06583">
    <property type="entry name" value="PGRP"/>
    <property type="match status" value="1"/>
</dbReference>
<dbReference type="InterPro" id="IPR006619">
    <property type="entry name" value="PGRP_domain_met/bac"/>
</dbReference>
<evidence type="ECO:0000313" key="5">
    <source>
        <dbReference type="Proteomes" id="UP001634394"/>
    </source>
</evidence>
<feature type="domain" description="Peptidoglycan recognition protein family" evidence="3">
    <location>
        <begin position="1"/>
        <end position="110"/>
    </location>
</feature>